<dbReference type="eggNOG" id="COG4279">
    <property type="taxonomic scope" value="Bacteria"/>
</dbReference>
<gene>
    <name evidence="3" type="ORF">CARG_03830</name>
</gene>
<evidence type="ECO:0000313" key="4">
    <source>
        <dbReference type="Proteomes" id="UP000016943"/>
    </source>
</evidence>
<dbReference type="EMBL" id="CP006365">
    <property type="protein sequence ID" value="AGU14914.1"/>
    <property type="molecule type" value="Genomic_DNA"/>
</dbReference>
<dbReference type="GeneID" id="78249574"/>
<keyword evidence="4" id="KW-1185">Reference proteome</keyword>
<dbReference type="RefSeq" id="WP_020976067.1">
    <property type="nucleotide sequence ID" value="NC_022198.1"/>
</dbReference>
<dbReference type="GO" id="GO:0008270">
    <property type="term" value="F:zinc ion binding"/>
    <property type="evidence" value="ECO:0007669"/>
    <property type="project" value="UniProtKB-KW"/>
</dbReference>
<dbReference type="Proteomes" id="UP000016943">
    <property type="component" value="Chromosome"/>
</dbReference>
<dbReference type="STRING" id="1348662.CARG_03830"/>
<sequence>MNVSDTPPARSVKDNVIYAKFGASQQHDEPAQPATPTTVAPTITPHVQLRLLLATICERGRYTRGVNYHRDGHVTSTDVRAGLVTGLVRGSQLDPFEVALHFASNPLDRDSITGIPHALTLMSKGTYPQQIATQLFDIQRCECTCPDPAPVCKHAVAVGLAFADMLHSNPEKALALRHMSLATIADAIDAPPAADFWNGGQLPPLPDIEPDSALERGDRTLLTQAIRAASLNSVEALRGMYQLEEIYEHIMPTNPR</sequence>
<evidence type="ECO:0000256" key="1">
    <source>
        <dbReference type="PROSITE-ProRule" id="PRU00325"/>
    </source>
</evidence>
<evidence type="ECO:0000313" key="3">
    <source>
        <dbReference type="EMBL" id="AGU14914.1"/>
    </source>
</evidence>
<feature type="domain" description="SWIM-type" evidence="2">
    <location>
        <begin position="127"/>
        <end position="163"/>
    </location>
</feature>
<dbReference type="InterPro" id="IPR007527">
    <property type="entry name" value="Znf_SWIM"/>
</dbReference>
<evidence type="ECO:0000259" key="2">
    <source>
        <dbReference type="PROSITE" id="PS50966"/>
    </source>
</evidence>
<keyword evidence="1" id="KW-0479">Metal-binding</keyword>
<proteinExistence type="predicted"/>
<dbReference type="HOGENOM" id="CLU_053146_0_0_11"/>
<dbReference type="OrthoDB" id="188274at2"/>
<dbReference type="PROSITE" id="PS50966">
    <property type="entry name" value="ZF_SWIM"/>
    <property type="match status" value="1"/>
</dbReference>
<dbReference type="PATRIC" id="fig|1348662.3.peg.754"/>
<dbReference type="KEGG" id="caz:CARG_03830"/>
<keyword evidence="1" id="KW-0863">Zinc-finger</keyword>
<dbReference type="AlphaFoldDB" id="U3GUA4"/>
<keyword evidence="1" id="KW-0862">Zinc</keyword>
<reference evidence="3 4" key="1">
    <citation type="journal article" date="2013" name="Genome Announc.">
        <title>Whole-Genome Sequence of the Clinical Strain Corynebacterium argentoratense DSM 44202, Isolated from a Human Throat Specimen.</title>
        <authorList>
            <person name="Bomholt C."/>
            <person name="Glaub A."/>
            <person name="Gravermann K."/>
            <person name="Albersmeier A."/>
            <person name="Brinkrolf K."/>
            <person name="Ruckert C."/>
            <person name="Tauch A."/>
        </authorList>
    </citation>
    <scope>NUCLEOTIDE SEQUENCE [LARGE SCALE GENOMIC DNA]</scope>
    <source>
        <strain evidence="3">DSM 44202</strain>
    </source>
</reference>
<name>U3GUA4_9CORY</name>
<organism evidence="3 4">
    <name type="scientific">Corynebacterium argentoratense DSM 44202</name>
    <dbReference type="NCBI Taxonomy" id="1348662"/>
    <lineage>
        <taxon>Bacteria</taxon>
        <taxon>Bacillati</taxon>
        <taxon>Actinomycetota</taxon>
        <taxon>Actinomycetes</taxon>
        <taxon>Mycobacteriales</taxon>
        <taxon>Corynebacteriaceae</taxon>
        <taxon>Corynebacterium</taxon>
    </lineage>
</organism>
<protein>
    <recommendedName>
        <fullName evidence="2">SWIM-type domain-containing protein</fullName>
    </recommendedName>
</protein>
<accession>U3GUA4</accession>